<dbReference type="InterPro" id="IPR025159">
    <property type="entry name" value="AbiEi_N"/>
</dbReference>
<comment type="caution">
    <text evidence="2">The sequence shown here is derived from an EMBL/GenBank/DDBJ whole genome shotgun (WGS) entry which is preliminary data.</text>
</comment>
<dbReference type="EMBL" id="SJKB01000009">
    <property type="protein sequence ID" value="TCC58042.1"/>
    <property type="molecule type" value="Genomic_DNA"/>
</dbReference>
<keyword evidence="3" id="KW-1185">Reference proteome</keyword>
<evidence type="ECO:0000313" key="3">
    <source>
        <dbReference type="Proteomes" id="UP000291144"/>
    </source>
</evidence>
<organism evidence="2 3">
    <name type="scientific">Kribbella pittospori</name>
    <dbReference type="NCBI Taxonomy" id="722689"/>
    <lineage>
        <taxon>Bacteria</taxon>
        <taxon>Bacillati</taxon>
        <taxon>Actinomycetota</taxon>
        <taxon>Actinomycetes</taxon>
        <taxon>Propionibacteriales</taxon>
        <taxon>Kribbellaceae</taxon>
        <taxon>Kribbella</taxon>
    </lineage>
</organism>
<dbReference type="OrthoDB" id="5143202at2"/>
<gene>
    <name evidence="2" type="ORF">E0H73_27250</name>
</gene>
<accession>A0A4V2MA56</accession>
<reference evidence="2 3" key="1">
    <citation type="submission" date="2019-02" db="EMBL/GenBank/DDBJ databases">
        <title>Kribbella capetownensis sp. nov. and Kribbella speibonae sp. nov., isolated from soil.</title>
        <authorList>
            <person name="Curtis S.M."/>
            <person name="Norton I."/>
            <person name="Everest G.J."/>
            <person name="Meyers P.R."/>
        </authorList>
    </citation>
    <scope>NUCLEOTIDE SEQUENCE [LARGE SCALE GENOMIC DNA]</scope>
    <source>
        <strain evidence="2 3">NRRL B-24813</strain>
    </source>
</reference>
<proteinExistence type="predicted"/>
<sequence length="315" mass="35057">MNAMLRLIAAQQGGVFSRRQALDSGCTPDQIVRYLAEGRWERIRRGQYAEPVDLSATRSWDRVRWEHRRRLHAVMNCLRAGSVAVSHQSALVLHGLPLWGLDLSRVHVNSLDGQSGGLVAGVQHHLGKLTDADLTEVEGRLVTTVPRAMVESACTTSFEVGVVSIDAALREHDIGDEAVQNLLRVSEFWPGGPTARAALRFGNRLSESVGESRLRVLLREHGLPEPSLQAEFHDADGFVGRVDFHFPEYDTVVEFDGQLKYDGAGSGVLIREKRREDRLRALGLHVVRTDWSDLSRPAHLMATVRQALTREKRAA</sequence>
<evidence type="ECO:0000259" key="1">
    <source>
        <dbReference type="Pfam" id="PF13338"/>
    </source>
</evidence>
<protein>
    <recommendedName>
        <fullName evidence="1">AbiEi antitoxin N-terminal domain-containing protein</fullName>
    </recommendedName>
</protein>
<dbReference type="Proteomes" id="UP000291144">
    <property type="component" value="Unassembled WGS sequence"/>
</dbReference>
<name>A0A4V2MA56_9ACTN</name>
<dbReference type="InterPro" id="IPR011335">
    <property type="entry name" value="Restrct_endonuc-II-like"/>
</dbReference>
<dbReference type="SUPFAM" id="SSF52980">
    <property type="entry name" value="Restriction endonuclease-like"/>
    <property type="match status" value="1"/>
</dbReference>
<dbReference type="Pfam" id="PF13338">
    <property type="entry name" value="AbiEi_4"/>
    <property type="match status" value="1"/>
</dbReference>
<evidence type="ECO:0000313" key="2">
    <source>
        <dbReference type="EMBL" id="TCC58042.1"/>
    </source>
</evidence>
<dbReference type="AlphaFoldDB" id="A0A4V2MA56"/>
<feature type="domain" description="AbiEi antitoxin N-terminal" evidence="1">
    <location>
        <begin position="5"/>
        <end position="50"/>
    </location>
</feature>